<dbReference type="Pfam" id="PF11201">
    <property type="entry name" value="DUF2982"/>
    <property type="match status" value="1"/>
</dbReference>
<evidence type="ECO:0000313" key="2">
    <source>
        <dbReference type="EMBL" id="EKB18157.1"/>
    </source>
</evidence>
<evidence type="ECO:0000256" key="1">
    <source>
        <dbReference type="SAM" id="Phobius"/>
    </source>
</evidence>
<dbReference type="AlphaFoldDB" id="K1IQG5"/>
<comment type="caution">
    <text evidence="2">The sequence shown here is derived from an EMBL/GenBank/DDBJ whole genome shotgun (WGS) entry which is preliminary data.</text>
</comment>
<gene>
    <name evidence="2" type="ORF">HMPREF1168_03166</name>
</gene>
<dbReference type="PATRIC" id="fig|1073383.3.peg.3181"/>
<dbReference type="EMBL" id="AGWU01000022">
    <property type="protein sequence ID" value="EKB18157.1"/>
    <property type="molecule type" value="Genomic_DNA"/>
</dbReference>
<dbReference type="RefSeq" id="WP_005346282.1">
    <property type="nucleotide sequence ID" value="NZ_JH823256.1"/>
</dbReference>
<accession>K1IQG5</accession>
<dbReference type="InterPro" id="IPR021367">
    <property type="entry name" value="DUF2982"/>
</dbReference>
<protein>
    <recommendedName>
        <fullName evidence="4">DUF2982 domain-containing protein</fullName>
    </recommendedName>
</protein>
<reference evidence="2 3" key="1">
    <citation type="submission" date="2012-06" db="EMBL/GenBank/DDBJ databases">
        <title>The Genome Sequence of Aeromonas veronii AMC34.</title>
        <authorList>
            <consortium name="The Broad Institute Genome Sequencing Platform"/>
            <person name="Earl A."/>
            <person name="Ward D."/>
            <person name="Feldgarden M."/>
            <person name="Gevers D."/>
            <person name="Graf J."/>
            <person name="Tomasi A."/>
            <person name="Horneman A."/>
            <person name="Walker B."/>
            <person name="Young S.K."/>
            <person name="Zeng Q."/>
            <person name="Gargeya S."/>
            <person name="Fitzgerald M."/>
            <person name="Haas B."/>
            <person name="Abouelleil A."/>
            <person name="Alvarado L."/>
            <person name="Arachchi H.M."/>
            <person name="Berlin A.M."/>
            <person name="Chapman S.B."/>
            <person name="Goldberg J."/>
            <person name="Griggs A."/>
            <person name="Gujja S."/>
            <person name="Hansen M."/>
            <person name="Howarth C."/>
            <person name="Imamovic A."/>
            <person name="Larimer J."/>
            <person name="McCowan C."/>
            <person name="Montmayeur A."/>
            <person name="Murphy C."/>
            <person name="Neiman D."/>
            <person name="Pearson M."/>
            <person name="Priest M."/>
            <person name="Roberts A."/>
            <person name="Saif S."/>
            <person name="Shea T."/>
            <person name="Sisk P."/>
            <person name="Sykes S."/>
            <person name="Wortman J."/>
            <person name="Nusbaum C."/>
            <person name="Birren B."/>
        </authorList>
    </citation>
    <scope>NUCLEOTIDE SEQUENCE [LARGE SCALE GENOMIC DNA]</scope>
    <source>
        <strain evidence="2 3">AMC34</strain>
    </source>
</reference>
<feature type="transmembrane region" description="Helical" evidence="1">
    <location>
        <begin position="41"/>
        <end position="59"/>
    </location>
</feature>
<organism evidence="2 3">
    <name type="scientific">Aeromonas veronii AMC34</name>
    <dbReference type="NCBI Taxonomy" id="1073383"/>
    <lineage>
        <taxon>Bacteria</taxon>
        <taxon>Pseudomonadati</taxon>
        <taxon>Pseudomonadota</taxon>
        <taxon>Gammaproteobacteria</taxon>
        <taxon>Aeromonadales</taxon>
        <taxon>Aeromonadaceae</taxon>
        <taxon>Aeromonas</taxon>
    </lineage>
</organism>
<feature type="transmembrane region" description="Helical" evidence="1">
    <location>
        <begin position="15"/>
        <end position="35"/>
    </location>
</feature>
<dbReference type="Proteomes" id="UP000006087">
    <property type="component" value="Unassembled WGS sequence"/>
</dbReference>
<keyword evidence="1" id="KW-0472">Membrane</keyword>
<sequence length="240" mass="27766">METQHIKPLVRRNGLTLIWAGGLITSLMLLLLWLLVEGPVLPAYILLLSGMMMTLIGWLKLNEPPISLSLCQQSLHYHHKYGGWALKWHNIQRIDQPRIHVGWDLQPLPYIGFKIKQYDEFLTLITPRLAVHLLTEQRPVLLHALHNEQPHEQPVHTNDPLQDIDWLEESHFCSPQGLHYDGALAMLAQRMIRMRHLLGYDLLIPVGSLDREPDDFLKLLRQYRQEAIVSPLPSSEPHAQ</sequence>
<name>K1IQG5_AERVE</name>
<dbReference type="HOGENOM" id="CLU_100980_0_0_6"/>
<evidence type="ECO:0000313" key="3">
    <source>
        <dbReference type="Proteomes" id="UP000006087"/>
    </source>
</evidence>
<keyword evidence="1" id="KW-0812">Transmembrane</keyword>
<proteinExistence type="predicted"/>
<keyword evidence="1" id="KW-1133">Transmembrane helix</keyword>
<evidence type="ECO:0008006" key="4">
    <source>
        <dbReference type="Google" id="ProtNLM"/>
    </source>
</evidence>